<dbReference type="GO" id="GO:0005507">
    <property type="term" value="F:copper ion binding"/>
    <property type="evidence" value="ECO:0007669"/>
    <property type="project" value="InterPro"/>
</dbReference>
<feature type="domain" description="SRCR" evidence="5">
    <location>
        <begin position="39"/>
        <end position="140"/>
    </location>
</feature>
<evidence type="ECO:0000256" key="1">
    <source>
        <dbReference type="ARBA" id="ARBA00023157"/>
    </source>
</evidence>
<evidence type="ECO:0000256" key="3">
    <source>
        <dbReference type="PROSITE-ProRule" id="PRU00196"/>
    </source>
</evidence>
<feature type="domain" description="SRCR" evidence="5">
    <location>
        <begin position="200"/>
        <end position="306"/>
    </location>
</feature>
<dbReference type="PRINTS" id="PR00074">
    <property type="entry name" value="LYSYLOXIDASE"/>
</dbReference>
<dbReference type="Pfam" id="PF01186">
    <property type="entry name" value="Lysyl_oxidase"/>
    <property type="match status" value="1"/>
</dbReference>
<dbReference type="InterPro" id="IPR050912">
    <property type="entry name" value="LOX-like_protein"/>
</dbReference>
<keyword evidence="1 3" id="KW-1015">Disulfide bond</keyword>
<dbReference type="Proteomes" id="UP000085678">
    <property type="component" value="Unplaced"/>
</dbReference>
<dbReference type="SMART" id="SM00202">
    <property type="entry name" value="SR"/>
    <property type="match status" value="2"/>
</dbReference>
<feature type="disulfide bond" evidence="3">
    <location>
        <begin position="109"/>
        <end position="119"/>
    </location>
</feature>
<dbReference type="FunFam" id="3.10.250.10:FF:000008">
    <property type="entry name" value="Lysyl oxidase homolog 2"/>
    <property type="match status" value="1"/>
</dbReference>
<proteinExistence type="predicted"/>
<dbReference type="GO" id="GO:0016020">
    <property type="term" value="C:membrane"/>
    <property type="evidence" value="ECO:0007669"/>
    <property type="project" value="InterPro"/>
</dbReference>
<dbReference type="Pfam" id="PF00530">
    <property type="entry name" value="SRCR"/>
    <property type="match status" value="2"/>
</dbReference>
<dbReference type="PANTHER" id="PTHR45817">
    <property type="entry name" value="LYSYL OXIDASE-LIKE-RELATED"/>
    <property type="match status" value="1"/>
</dbReference>
<reference evidence="7" key="1">
    <citation type="submission" date="2025-08" db="UniProtKB">
        <authorList>
            <consortium name="RefSeq"/>
        </authorList>
    </citation>
    <scope>IDENTIFICATION</scope>
    <source>
        <tissue evidence="7">Gonads</tissue>
    </source>
</reference>
<evidence type="ECO:0000313" key="7">
    <source>
        <dbReference type="RefSeq" id="XP_013379008.1"/>
    </source>
</evidence>
<protein>
    <submittedName>
        <fullName evidence="7">Lysyl oxidase homolog 3B</fullName>
    </submittedName>
</protein>
<keyword evidence="4" id="KW-0732">Signal</keyword>
<dbReference type="SUPFAM" id="SSF56487">
    <property type="entry name" value="SRCR-like"/>
    <property type="match status" value="2"/>
</dbReference>
<dbReference type="STRING" id="7574.A0A1S3GZ22"/>
<dbReference type="RefSeq" id="XP_013379008.1">
    <property type="nucleotide sequence ID" value="XM_013523554.2"/>
</dbReference>
<dbReference type="FunCoup" id="A0A1S3GZ22">
    <property type="interactions" value="91"/>
</dbReference>
<dbReference type="GeneID" id="106150638"/>
<dbReference type="Gene3D" id="3.10.250.10">
    <property type="entry name" value="SRCR-like domain"/>
    <property type="match status" value="2"/>
</dbReference>
<dbReference type="PROSITE" id="PS50287">
    <property type="entry name" value="SRCR_2"/>
    <property type="match status" value="2"/>
</dbReference>
<organism evidence="6 7">
    <name type="scientific">Lingula anatina</name>
    <name type="common">Brachiopod</name>
    <name type="synonym">Lingula unguis</name>
    <dbReference type="NCBI Taxonomy" id="7574"/>
    <lineage>
        <taxon>Eukaryota</taxon>
        <taxon>Metazoa</taxon>
        <taxon>Spiralia</taxon>
        <taxon>Lophotrochozoa</taxon>
        <taxon>Brachiopoda</taxon>
        <taxon>Linguliformea</taxon>
        <taxon>Lingulata</taxon>
        <taxon>Lingulida</taxon>
        <taxon>Linguloidea</taxon>
        <taxon>Lingulidae</taxon>
        <taxon>Lingula</taxon>
    </lineage>
</organism>
<feature type="signal peptide" evidence="4">
    <location>
        <begin position="1"/>
        <end position="18"/>
    </location>
</feature>
<comment type="caution">
    <text evidence="3">Lacks conserved residue(s) required for the propagation of feature annotation.</text>
</comment>
<dbReference type="FunFam" id="3.10.250.10:FF:000011">
    <property type="entry name" value="Scavenger receptor class A member 5"/>
    <property type="match status" value="1"/>
</dbReference>
<name>A0A1S3GZ22_LINAN</name>
<evidence type="ECO:0000313" key="6">
    <source>
        <dbReference type="Proteomes" id="UP000085678"/>
    </source>
</evidence>
<evidence type="ECO:0000256" key="4">
    <source>
        <dbReference type="SAM" id="SignalP"/>
    </source>
</evidence>
<dbReference type="AlphaFoldDB" id="A0A1S3GZ22"/>
<dbReference type="InParanoid" id="A0A1S3GZ22"/>
<evidence type="ECO:0000259" key="5">
    <source>
        <dbReference type="PROSITE" id="PS50287"/>
    </source>
</evidence>
<dbReference type="PANTHER" id="PTHR45817:SF4">
    <property type="entry name" value="LYSYL OXIDASE-LIKE-RELATED"/>
    <property type="match status" value="1"/>
</dbReference>
<feature type="disulfide bond" evidence="3">
    <location>
        <begin position="269"/>
        <end position="279"/>
    </location>
</feature>
<keyword evidence="2" id="KW-0325">Glycoprotein</keyword>
<dbReference type="PROSITE" id="PS00420">
    <property type="entry name" value="SRCR_1"/>
    <property type="match status" value="1"/>
</dbReference>
<dbReference type="KEGG" id="lak:106150638"/>
<dbReference type="GO" id="GO:0005615">
    <property type="term" value="C:extracellular space"/>
    <property type="evidence" value="ECO:0007669"/>
    <property type="project" value="TreeGrafter"/>
</dbReference>
<evidence type="ECO:0000256" key="2">
    <source>
        <dbReference type="ARBA" id="ARBA00023180"/>
    </source>
</evidence>
<dbReference type="InterPro" id="IPR001695">
    <property type="entry name" value="Lysyl_oxidase"/>
</dbReference>
<dbReference type="InterPro" id="IPR036772">
    <property type="entry name" value="SRCR-like_dom_sf"/>
</dbReference>
<keyword evidence="6" id="KW-1185">Reference proteome</keyword>
<accession>A0A1S3GZ22</accession>
<sequence>MHLSTIILLMFVIVTCRSQEAGNRRHNHGVPDVEGFRKIKLVGGRTPNEGNVMIYHDGEWGIICDDRWDKKNADVACRDLGYLKGAASVTKRNHFRKTSAKIWMDDVYCYGNEKQLEKCWSLGWGRHNCDRNEAAGVVCKGKRTEPTTTTTTTTTTTAKPFVYNDGGAAAALRVYDDAQAHVTPSFADNRENGSRSEYKVRLKGGRHRKEGRVEVRVDGKWKTVCGTYWSLLEAMVVCRQLGYGYADRAHRANYFQGQTMRKAFAGIECTGKENTLSECRHHSFLNHEGVKTRCSRPASIAGVSCTDQLPDIKLNLTALEMSVYLQDRPFLYMTCALEENCFPSDAYDYIERNPRTWSTHQRRLLRFTSDIHNHGTAPFNPHTPKTAWDWHACHLHYHSMLVFAHYDLIDTEGNNVAEGHKAGFCLEDVHCHNGSKKVYSCVNYGDQGISPGCSDVYDRDIDCQWIDISNVKPGNYILRIHINPEYMVAELDFDNNISTCDVVYTGFSASASNCRIGA</sequence>
<feature type="chain" id="PRO_5010356632" evidence="4">
    <location>
        <begin position="19"/>
        <end position="518"/>
    </location>
</feature>
<dbReference type="PRINTS" id="PR00258">
    <property type="entry name" value="SPERACTRCPTR"/>
</dbReference>
<dbReference type="InterPro" id="IPR001190">
    <property type="entry name" value="SRCR"/>
</dbReference>
<dbReference type="GO" id="GO:0004720">
    <property type="term" value="F:protein-lysine 6-oxidase activity"/>
    <property type="evidence" value="ECO:0007669"/>
    <property type="project" value="TreeGrafter"/>
</dbReference>
<gene>
    <name evidence="7" type="primary">LOC106150638</name>
</gene>
<dbReference type="OrthoDB" id="547291at2759"/>